<keyword evidence="1" id="KW-0677">Repeat</keyword>
<dbReference type="OrthoDB" id="71307at2759"/>
<dbReference type="Pfam" id="PF01833">
    <property type="entry name" value="TIG"/>
    <property type="match status" value="1"/>
</dbReference>
<evidence type="ECO:0000256" key="4">
    <source>
        <dbReference type="SAM" id="MobiDB-lite"/>
    </source>
</evidence>
<evidence type="ECO:0000256" key="1">
    <source>
        <dbReference type="ARBA" id="ARBA00022737"/>
    </source>
</evidence>
<dbReference type="PANTHER" id="PTHR24126">
    <property type="entry name" value="ANKYRIN REPEAT, PH AND SEC7 DOMAIN CONTAINING PROTEIN SECG-RELATED"/>
    <property type="match status" value="1"/>
</dbReference>
<dbReference type="SUPFAM" id="SSF48403">
    <property type="entry name" value="Ankyrin repeat"/>
    <property type="match status" value="1"/>
</dbReference>
<feature type="compositionally biased region" description="Polar residues" evidence="4">
    <location>
        <begin position="94"/>
        <end position="111"/>
    </location>
</feature>
<reference evidence="6" key="1">
    <citation type="submission" date="2021-03" db="EMBL/GenBank/DDBJ databases">
        <authorList>
            <person name="Tagirdzhanova G."/>
        </authorList>
    </citation>
    <scope>NUCLEOTIDE SEQUENCE</scope>
</reference>
<dbReference type="InterPro" id="IPR036770">
    <property type="entry name" value="Ankyrin_rpt-contain_sf"/>
</dbReference>
<dbReference type="SMART" id="SM00429">
    <property type="entry name" value="IPT"/>
    <property type="match status" value="1"/>
</dbReference>
<dbReference type="SUPFAM" id="SSF81296">
    <property type="entry name" value="E set domains"/>
    <property type="match status" value="1"/>
</dbReference>
<dbReference type="Proteomes" id="UP000664169">
    <property type="component" value="Unassembled WGS sequence"/>
</dbReference>
<feature type="compositionally biased region" description="Polar residues" evidence="4">
    <location>
        <begin position="546"/>
        <end position="581"/>
    </location>
</feature>
<proteinExistence type="predicted"/>
<feature type="compositionally biased region" description="Low complexity" evidence="4">
    <location>
        <begin position="76"/>
        <end position="86"/>
    </location>
</feature>
<dbReference type="Pfam" id="PF12796">
    <property type="entry name" value="Ank_2"/>
    <property type="match status" value="1"/>
</dbReference>
<dbReference type="InterPro" id="IPR002909">
    <property type="entry name" value="IPT_dom"/>
</dbReference>
<gene>
    <name evidence="6" type="ORF">GOMPHAMPRED_005218</name>
</gene>
<feature type="domain" description="IPT/TIG" evidence="5">
    <location>
        <begin position="733"/>
        <end position="825"/>
    </location>
</feature>
<evidence type="ECO:0000313" key="6">
    <source>
        <dbReference type="EMBL" id="CAF9928720.1"/>
    </source>
</evidence>
<keyword evidence="2 3" id="KW-0040">ANK repeat</keyword>
<protein>
    <recommendedName>
        <fullName evidence="5">IPT/TIG domain-containing protein</fullName>
    </recommendedName>
</protein>
<feature type="compositionally biased region" description="Acidic residues" evidence="4">
    <location>
        <begin position="1053"/>
        <end position="1066"/>
    </location>
</feature>
<feature type="compositionally biased region" description="Polar residues" evidence="4">
    <location>
        <begin position="861"/>
        <end position="885"/>
    </location>
</feature>
<feature type="region of interest" description="Disordered" evidence="4">
    <location>
        <begin position="168"/>
        <end position="194"/>
    </location>
</feature>
<feature type="region of interest" description="Disordered" evidence="4">
    <location>
        <begin position="74"/>
        <end position="111"/>
    </location>
</feature>
<dbReference type="PROSITE" id="PS50297">
    <property type="entry name" value="ANK_REP_REGION"/>
    <property type="match status" value="2"/>
</dbReference>
<dbReference type="Gene3D" id="1.25.40.20">
    <property type="entry name" value="Ankyrin repeat-containing domain"/>
    <property type="match status" value="1"/>
</dbReference>
<evidence type="ECO:0000259" key="5">
    <source>
        <dbReference type="SMART" id="SM00429"/>
    </source>
</evidence>
<feature type="region of interest" description="Disordered" evidence="4">
    <location>
        <begin position="546"/>
        <end position="600"/>
    </location>
</feature>
<feature type="region of interest" description="Disordered" evidence="4">
    <location>
        <begin position="858"/>
        <end position="887"/>
    </location>
</feature>
<dbReference type="Gene3D" id="2.60.40.10">
    <property type="entry name" value="Immunoglobulins"/>
    <property type="match status" value="1"/>
</dbReference>
<dbReference type="CDD" id="cd00102">
    <property type="entry name" value="IPT"/>
    <property type="match status" value="1"/>
</dbReference>
<feature type="region of interest" description="Disordered" evidence="4">
    <location>
        <begin position="1051"/>
        <end position="1072"/>
    </location>
</feature>
<dbReference type="EMBL" id="CAJPDQ010000030">
    <property type="protein sequence ID" value="CAF9928720.1"/>
    <property type="molecule type" value="Genomic_DNA"/>
</dbReference>
<comment type="caution">
    <text evidence="6">The sequence shown here is derived from an EMBL/GenBank/DDBJ whole genome shotgun (WGS) entry which is preliminary data.</text>
</comment>
<feature type="repeat" description="ANK" evidence="3">
    <location>
        <begin position="955"/>
        <end position="987"/>
    </location>
</feature>
<dbReference type="InterPro" id="IPR013783">
    <property type="entry name" value="Ig-like_fold"/>
</dbReference>
<evidence type="ECO:0000313" key="7">
    <source>
        <dbReference type="Proteomes" id="UP000664169"/>
    </source>
</evidence>
<feature type="region of interest" description="Disordered" evidence="4">
    <location>
        <begin position="681"/>
        <end position="700"/>
    </location>
</feature>
<organism evidence="6 7">
    <name type="scientific">Gomphillus americanus</name>
    <dbReference type="NCBI Taxonomy" id="1940652"/>
    <lineage>
        <taxon>Eukaryota</taxon>
        <taxon>Fungi</taxon>
        <taxon>Dikarya</taxon>
        <taxon>Ascomycota</taxon>
        <taxon>Pezizomycotina</taxon>
        <taxon>Lecanoromycetes</taxon>
        <taxon>OSLEUM clade</taxon>
        <taxon>Ostropomycetidae</taxon>
        <taxon>Ostropales</taxon>
        <taxon>Graphidaceae</taxon>
        <taxon>Gomphilloideae</taxon>
        <taxon>Gomphillus</taxon>
    </lineage>
</organism>
<keyword evidence="7" id="KW-1185">Reference proteome</keyword>
<feature type="repeat" description="ANK" evidence="3">
    <location>
        <begin position="922"/>
        <end position="954"/>
    </location>
</feature>
<dbReference type="InterPro" id="IPR002110">
    <property type="entry name" value="Ankyrin_rpt"/>
</dbReference>
<dbReference type="InterPro" id="IPR057962">
    <property type="entry name" value="SPT23_MGA2_DBD"/>
</dbReference>
<dbReference type="SMART" id="SM00248">
    <property type="entry name" value="ANK"/>
    <property type="match status" value="2"/>
</dbReference>
<dbReference type="Pfam" id="PF25603">
    <property type="entry name" value="SPT23_MGA2_DBD"/>
    <property type="match status" value="1"/>
</dbReference>
<dbReference type="PROSITE" id="PS50088">
    <property type="entry name" value="ANK_REPEAT"/>
    <property type="match status" value="2"/>
</dbReference>
<dbReference type="InterPro" id="IPR014756">
    <property type="entry name" value="Ig_E-set"/>
</dbReference>
<name>A0A8H3IPN1_9LECA</name>
<sequence length="1325" mass="145286">MDSADTESFLHMSPYITGDDDSMQLFAGLDPDSSADMMRQQNSSNFPFTFGSSLPKSEDFENANLATNVTTLSPESSLQDSISNSSNERETFGDNIQSGNNQSGGFDGSTWLSSPQNQFATMTPNFSTFDDSNQVMESHFDFDSAASSPGVNIPDTGLVNRHVAIPAEQSPMSMTSPSVEDQSTRATSPMSNIATRDLQHNIYTRGPTGLLQKSREAIPQNLPFGYRIDPRTVATLATAGGNNLLHGVRPQLWIDTPKATSRVEIQIPIKLALYPFPQGIKKVHLQPYTISRPKFLAKPVHQPSPDTLELHAALVCASALTDPAKYEVAMAMAAEVRLARKRPAIRQPSKGKQAEIKPGDDVRQGAEVWICDGCINRERKRNDRKKAKKVEDEEAWKEYENQRIIVFNTHEIKEWEMFSSPRTSDEQRHYPVSTDPPQGSMQVDLPMRIACYCRHHDEKQGFRVIFTLKTHLGELVTQNITPPINITDDHKTASKESINASLWNGQVPPSEFNQDGIQQNAAPFRNAHSTTDLQGLQQAFSRPQVQGFTSPFANPQNFAQQTQPSPSSRGVSRQGSPSINTPAAKKRKSSANSSRLPESLKMTRLQNGGLQVNDASISYPTSPVNALSPVQAMMPDQQLINAQAAMNYGSPDTNGFGSIHRSSRSQSYENLANMQTMCSAPSSTFQSRAPSPGSAGPYATTFNSQQIQSQMLAQMLSQSGSISQVPTIPQSSPPIVHKVIPRHGPKSGGVEVTVVGLGFFNGLNVQFGDAVATTTTFWGSTTLVCLLPPARFAGKVPVTLHNSMEALRARNYSAAQGKPTKFEYVDDDEVELMRKALVLVGQKDTGRQEDAADIARRIIGQNKSGSSGRGSSATNGNYRQANGTREASMEKLDCETAVLKCLDLIDTSESPFPARYDLKGRNGQTILHLASSLGYYRLVSALLARGANPDARDKNGMSPMHMAALNDHLAIVRKLKYAGGDPTMRSLAGWTPADMASSHATHFALRCVSSFGSSSIETRSSSSLSASSSMSVLPRHLRRMSREYYDQSGEEFLTSEDTSDDEEDSLESTNHATVVQQWAASRRNSGENDLTPLMPSPLDLTGHRYVQFVAAWRDQFAAQWQQFQQSLGLPPIALADYQTQTNLMTRGFGALRGSWPASADSKERLQTESQRWWDFLTGNNSPPSYDEIYPASSPNNSELKTESAARAALETEADMKCSKLYGSSIVQKSATAPSSSASVFSDNERDLLQQQRGKNVKRLRSDRKLFMFWIPLLVLVVTAMLKDRIPEVRALTRHLVEYTSSGLENTDATTSLAMAEETPDPVPVA</sequence>
<accession>A0A8H3IPN1</accession>
<feature type="compositionally biased region" description="Polar residues" evidence="4">
    <location>
        <begin position="170"/>
        <end position="194"/>
    </location>
</feature>
<evidence type="ECO:0000256" key="3">
    <source>
        <dbReference type="PROSITE-ProRule" id="PRU00023"/>
    </source>
</evidence>
<evidence type="ECO:0000256" key="2">
    <source>
        <dbReference type="ARBA" id="ARBA00023043"/>
    </source>
</evidence>